<feature type="signal peptide" evidence="1">
    <location>
        <begin position="1"/>
        <end position="27"/>
    </location>
</feature>
<accession>A0A1I7DE30</accession>
<dbReference type="Proteomes" id="UP000183371">
    <property type="component" value="Unassembled WGS sequence"/>
</dbReference>
<evidence type="ECO:0000256" key="1">
    <source>
        <dbReference type="SAM" id="SignalP"/>
    </source>
</evidence>
<dbReference type="InterPro" id="IPR007332">
    <property type="entry name" value="DUF411"/>
</dbReference>
<keyword evidence="1" id="KW-0732">Signal</keyword>
<organism evidence="2 3">
    <name type="scientific">Pseudovibrio denitrificans</name>
    <dbReference type="NCBI Taxonomy" id="258256"/>
    <lineage>
        <taxon>Bacteria</taxon>
        <taxon>Pseudomonadati</taxon>
        <taxon>Pseudomonadota</taxon>
        <taxon>Alphaproteobacteria</taxon>
        <taxon>Hyphomicrobiales</taxon>
        <taxon>Stappiaceae</taxon>
        <taxon>Pseudovibrio</taxon>
    </lineage>
</organism>
<reference evidence="3" key="1">
    <citation type="submission" date="2016-10" db="EMBL/GenBank/DDBJ databases">
        <authorList>
            <person name="Varghese N."/>
            <person name="Submissions S."/>
        </authorList>
    </citation>
    <scope>NUCLEOTIDE SEQUENCE [LARGE SCALE GENOMIC DNA]</scope>
    <source>
        <strain evidence="3">DSM 17465</strain>
    </source>
</reference>
<keyword evidence="3" id="KW-1185">Reference proteome</keyword>
<evidence type="ECO:0000313" key="2">
    <source>
        <dbReference type="EMBL" id="SFU09981.1"/>
    </source>
</evidence>
<sequence>MISKKNLLAGVFAAALTTGAFSFAAHAEGDKDLTIYKSPYCGCCSQWSDALEDAGFNVTVRDTEDLDTVKRQVGVPANMQSCHTAVVDGYVMEGHVPLEAVKRVLAERPDIKGLSVPGMPMGSLGMGEPDADTNYTVYTLPKATGGQPTVYQQVSGK</sequence>
<dbReference type="Pfam" id="PF04214">
    <property type="entry name" value="DUF411"/>
    <property type="match status" value="1"/>
</dbReference>
<dbReference type="AlphaFoldDB" id="A0A1I7DE30"/>
<name>A0A1I7DE30_9HYPH</name>
<proteinExistence type="predicted"/>
<dbReference type="EMBL" id="FPBD01000008">
    <property type="protein sequence ID" value="SFU09981.1"/>
    <property type="molecule type" value="Genomic_DNA"/>
</dbReference>
<dbReference type="InterPro" id="IPR036249">
    <property type="entry name" value="Thioredoxin-like_sf"/>
</dbReference>
<evidence type="ECO:0000313" key="3">
    <source>
        <dbReference type="Proteomes" id="UP000183371"/>
    </source>
</evidence>
<dbReference type="RefSeq" id="WP_054783762.1">
    <property type="nucleotide sequence ID" value="NZ_FPBD01000008.1"/>
</dbReference>
<gene>
    <name evidence="2" type="ORF">SAMN05444141_108220</name>
</gene>
<feature type="chain" id="PRO_5010209717" evidence="1">
    <location>
        <begin position="28"/>
        <end position="157"/>
    </location>
</feature>
<dbReference type="SUPFAM" id="SSF52833">
    <property type="entry name" value="Thioredoxin-like"/>
    <property type="match status" value="1"/>
</dbReference>
<protein>
    <submittedName>
        <fullName evidence="2">Uncharacterized conserved protein</fullName>
    </submittedName>
</protein>